<evidence type="ECO:0000259" key="3">
    <source>
        <dbReference type="PROSITE" id="PS50110"/>
    </source>
</evidence>
<evidence type="ECO:0000313" key="4">
    <source>
        <dbReference type="EMBL" id="MDO1534198.1"/>
    </source>
</evidence>
<evidence type="ECO:0000256" key="2">
    <source>
        <dbReference type="PROSITE-ProRule" id="PRU00169"/>
    </source>
</evidence>
<keyword evidence="1 2" id="KW-0597">Phosphoprotein</keyword>
<dbReference type="InterPro" id="IPR001789">
    <property type="entry name" value="Sig_transdc_resp-reg_receiver"/>
</dbReference>
<dbReference type="InterPro" id="IPR050595">
    <property type="entry name" value="Bact_response_regulator"/>
</dbReference>
<comment type="caution">
    <text evidence="4">The sequence shown here is derived from an EMBL/GenBank/DDBJ whole genome shotgun (WGS) entry which is preliminary data.</text>
</comment>
<evidence type="ECO:0000256" key="1">
    <source>
        <dbReference type="ARBA" id="ARBA00022553"/>
    </source>
</evidence>
<gene>
    <name evidence="4" type="ORF">Q2T77_18075</name>
</gene>
<dbReference type="RefSeq" id="WP_301811551.1">
    <property type="nucleotide sequence ID" value="NZ_JAUJZH010000012.1"/>
</dbReference>
<evidence type="ECO:0000313" key="5">
    <source>
        <dbReference type="Proteomes" id="UP001169027"/>
    </source>
</evidence>
<dbReference type="InterPro" id="IPR011006">
    <property type="entry name" value="CheY-like_superfamily"/>
</dbReference>
<protein>
    <submittedName>
        <fullName evidence="4">Response regulator</fullName>
    </submittedName>
</protein>
<feature type="domain" description="Response regulatory" evidence="3">
    <location>
        <begin position="9"/>
        <end position="123"/>
    </location>
</feature>
<reference evidence="4" key="1">
    <citation type="submission" date="2023-06" db="EMBL/GenBank/DDBJ databases">
        <authorList>
            <person name="Jiang Y."/>
            <person name="Liu Q."/>
        </authorList>
    </citation>
    <scope>NUCLEOTIDE SEQUENCE</scope>
    <source>
        <strain evidence="4">CGMCC 1.12090</strain>
    </source>
</reference>
<dbReference type="PROSITE" id="PS50110">
    <property type="entry name" value="RESPONSE_REGULATORY"/>
    <property type="match status" value="1"/>
</dbReference>
<dbReference type="PANTHER" id="PTHR44591:SF3">
    <property type="entry name" value="RESPONSE REGULATORY DOMAIN-CONTAINING PROTEIN"/>
    <property type="match status" value="1"/>
</dbReference>
<name>A0ABT8S6W2_9BURK</name>
<sequence length="132" mass="14118">MSKSASVRIVYVVDGDASVREGMSRLMDSAGLEARPCASVPEFLDQARGMRVACVLLDVWGARQCELAVRNALLAVAKVLPVIALSSSDDPTARQLARELGAQSFFRKPVDAAALLDSIEWVMQGDGRSAPN</sequence>
<dbReference type="SUPFAM" id="SSF52172">
    <property type="entry name" value="CheY-like"/>
    <property type="match status" value="1"/>
</dbReference>
<dbReference type="EMBL" id="JAUKVY010000012">
    <property type="protein sequence ID" value="MDO1534198.1"/>
    <property type="molecule type" value="Genomic_DNA"/>
</dbReference>
<feature type="modified residue" description="4-aspartylphosphate" evidence="2">
    <location>
        <position position="58"/>
    </location>
</feature>
<accession>A0ABT8S6W2</accession>
<dbReference type="Pfam" id="PF00072">
    <property type="entry name" value="Response_reg"/>
    <property type="match status" value="1"/>
</dbReference>
<dbReference type="Gene3D" id="3.40.50.2300">
    <property type="match status" value="1"/>
</dbReference>
<proteinExistence type="predicted"/>
<dbReference type="Proteomes" id="UP001169027">
    <property type="component" value="Unassembled WGS sequence"/>
</dbReference>
<dbReference type="SMART" id="SM00448">
    <property type="entry name" value="REC"/>
    <property type="match status" value="1"/>
</dbReference>
<keyword evidence="5" id="KW-1185">Reference proteome</keyword>
<dbReference type="PANTHER" id="PTHR44591">
    <property type="entry name" value="STRESS RESPONSE REGULATOR PROTEIN 1"/>
    <property type="match status" value="1"/>
</dbReference>
<organism evidence="4 5">
    <name type="scientific">Variovorax ginsengisoli</name>
    <dbReference type="NCBI Taxonomy" id="363844"/>
    <lineage>
        <taxon>Bacteria</taxon>
        <taxon>Pseudomonadati</taxon>
        <taxon>Pseudomonadota</taxon>
        <taxon>Betaproteobacteria</taxon>
        <taxon>Burkholderiales</taxon>
        <taxon>Comamonadaceae</taxon>
        <taxon>Variovorax</taxon>
    </lineage>
</organism>